<comment type="caution">
    <text evidence="6">The sequence shown here is derived from an EMBL/GenBank/DDBJ whole genome shotgun (WGS) entry which is preliminary data.</text>
</comment>
<dbReference type="PANTHER" id="PTHR23291">
    <property type="entry name" value="BAX INHIBITOR-RELATED"/>
    <property type="match status" value="1"/>
</dbReference>
<feature type="transmembrane region" description="Helical" evidence="5">
    <location>
        <begin position="143"/>
        <end position="165"/>
    </location>
</feature>
<dbReference type="GO" id="GO:0016020">
    <property type="term" value="C:membrane"/>
    <property type="evidence" value="ECO:0007669"/>
    <property type="project" value="UniProtKB-SubCell"/>
</dbReference>
<dbReference type="PANTHER" id="PTHR23291:SF47">
    <property type="entry name" value="TRANSMEMBRANE BAX INHIBITOR MOTIF CONTAINING 7"/>
    <property type="match status" value="1"/>
</dbReference>
<dbReference type="Pfam" id="PF01027">
    <property type="entry name" value="Bax1-I"/>
    <property type="match status" value="1"/>
</dbReference>
<dbReference type="InterPro" id="IPR006214">
    <property type="entry name" value="Bax_inhibitor_1-related"/>
</dbReference>
<protein>
    <submittedName>
        <fullName evidence="6">Uncharacterized protein</fullName>
    </submittedName>
</protein>
<comment type="similarity">
    <text evidence="5">Belongs to the BI1 family.</text>
</comment>
<reference evidence="6" key="1">
    <citation type="submission" date="2021-09" db="EMBL/GenBank/DDBJ databases">
        <authorList>
            <consortium name="AG Swart"/>
            <person name="Singh M."/>
            <person name="Singh A."/>
            <person name="Seah K."/>
            <person name="Emmerich C."/>
        </authorList>
    </citation>
    <scope>NUCLEOTIDE SEQUENCE</scope>
    <source>
        <strain evidence="6">ATCC30299</strain>
    </source>
</reference>
<dbReference type="AlphaFoldDB" id="A0AAU9K8F1"/>
<keyword evidence="4 5" id="KW-0472">Membrane</keyword>
<sequence length="233" mass="26621">MSSPHRASSWTQMKDPDPRRKDFIKQIYFALVIQCSITVTIASVSLASNTLRKWFLANYWFWILNVGIVLLSSLIALFVKNLKQDFPQNIIIFSIFSVSKSFMVVCVTAYFDPLCVFIGVLMEMAVSLGMYGYVYYTHYNFRGIYAILFGTLISSILFALFMGFFGDSRPIKILICFLLSVIFAIYVGIDTELIESGRYSLSSQQYLYGLLCVYIDMIFLPAGYLLSLCNFKT</sequence>
<organism evidence="6 7">
    <name type="scientific">Blepharisma stoltei</name>
    <dbReference type="NCBI Taxonomy" id="1481888"/>
    <lineage>
        <taxon>Eukaryota</taxon>
        <taxon>Sar</taxon>
        <taxon>Alveolata</taxon>
        <taxon>Ciliophora</taxon>
        <taxon>Postciliodesmatophora</taxon>
        <taxon>Heterotrichea</taxon>
        <taxon>Heterotrichida</taxon>
        <taxon>Blepharismidae</taxon>
        <taxon>Blepharisma</taxon>
    </lineage>
</organism>
<dbReference type="EMBL" id="CAJZBQ010000063">
    <property type="protein sequence ID" value="CAG9336009.1"/>
    <property type="molecule type" value="Genomic_DNA"/>
</dbReference>
<evidence type="ECO:0000256" key="1">
    <source>
        <dbReference type="ARBA" id="ARBA00004141"/>
    </source>
</evidence>
<evidence type="ECO:0000256" key="4">
    <source>
        <dbReference type="ARBA" id="ARBA00023136"/>
    </source>
</evidence>
<keyword evidence="7" id="KW-1185">Reference proteome</keyword>
<evidence type="ECO:0000313" key="6">
    <source>
        <dbReference type="EMBL" id="CAG9336009.1"/>
    </source>
</evidence>
<feature type="transmembrane region" description="Helical" evidence="5">
    <location>
        <begin position="117"/>
        <end position="136"/>
    </location>
</feature>
<dbReference type="Proteomes" id="UP001162131">
    <property type="component" value="Unassembled WGS sequence"/>
</dbReference>
<gene>
    <name evidence="6" type="ORF">BSTOLATCC_MIC65317</name>
</gene>
<accession>A0AAU9K8F1</accession>
<feature type="transmembrane region" description="Helical" evidence="5">
    <location>
        <begin position="171"/>
        <end position="194"/>
    </location>
</feature>
<keyword evidence="2 5" id="KW-0812">Transmembrane</keyword>
<feature type="transmembrane region" description="Helical" evidence="5">
    <location>
        <begin position="27"/>
        <end position="47"/>
    </location>
</feature>
<feature type="transmembrane region" description="Helical" evidence="5">
    <location>
        <begin position="59"/>
        <end position="79"/>
    </location>
</feature>
<evidence type="ECO:0000256" key="3">
    <source>
        <dbReference type="ARBA" id="ARBA00022989"/>
    </source>
</evidence>
<evidence type="ECO:0000256" key="2">
    <source>
        <dbReference type="ARBA" id="ARBA00022692"/>
    </source>
</evidence>
<evidence type="ECO:0000256" key="5">
    <source>
        <dbReference type="RuleBase" id="RU004379"/>
    </source>
</evidence>
<evidence type="ECO:0000313" key="7">
    <source>
        <dbReference type="Proteomes" id="UP001162131"/>
    </source>
</evidence>
<proteinExistence type="inferred from homology"/>
<keyword evidence="3 5" id="KW-1133">Transmembrane helix</keyword>
<comment type="subcellular location">
    <subcellularLocation>
        <location evidence="1">Membrane</location>
        <topology evidence="1">Multi-pass membrane protein</topology>
    </subcellularLocation>
</comment>
<feature type="transmembrane region" description="Helical" evidence="5">
    <location>
        <begin position="206"/>
        <end position="226"/>
    </location>
</feature>
<name>A0AAU9K8F1_9CILI</name>
<feature type="transmembrane region" description="Helical" evidence="5">
    <location>
        <begin position="91"/>
        <end position="111"/>
    </location>
</feature>